<feature type="compositionally biased region" description="Low complexity" evidence="1">
    <location>
        <begin position="391"/>
        <end position="405"/>
    </location>
</feature>
<dbReference type="AlphaFoldDB" id="A0A839QQC3"/>
<sequence length="542" mass="56074">MSDDQGPALSRRALRELRRAEAEAQLAQNPAAAVAQGNGNEAETVPEPSAIAPARKQPKPAAKKPAAPAQPEAKKAAPAQPEAKKAAPAQPEAKKAAPVNPVAKAPGTEAPDVGKPVPVALKAVAPVSKPPAPQGPAATQDPTPEAPAAAARNRRSAPGPVDTPAAPRTERSSLQRARDRENLRERRRLEGAAVSTETTNIPSVSPGDDPSPLTRRQLRLQALNAAKSAAPGVAMDSVDKNVAIVPEAAAADESGRSAGSPDTGEQAAIAAAMSVEAALAARRRLVGKQEVAPVLLQPLEDFSTIDLEVLAQQRELAARAAIISRRAAERQRLENENSARLEQKRSDPFTGALHHLRDPEAEKQLANTGVSGPETRGIRLDLTGQVPSVKTPAEATESATAAPAAGKPSDRKAKPGVQAPVKPQLVEPASATPQAVAKPKPEPVAKQAVKPTAGFEPGQSKPKSGRPIAPVKRARTRSGAEAVESAEDIVPVRADDAQGLDPLDALTAGMRRANNMYLMVIAALAIGGAALITGIIMITTSR</sequence>
<evidence type="ECO:0000313" key="4">
    <source>
        <dbReference type="Proteomes" id="UP000523000"/>
    </source>
</evidence>
<feature type="compositionally biased region" description="Low complexity" evidence="1">
    <location>
        <begin position="136"/>
        <end position="160"/>
    </location>
</feature>
<evidence type="ECO:0000256" key="2">
    <source>
        <dbReference type="SAM" id="Phobius"/>
    </source>
</evidence>
<dbReference type="EMBL" id="JACHVS010000002">
    <property type="protein sequence ID" value="MBB2996964.1"/>
    <property type="molecule type" value="Genomic_DNA"/>
</dbReference>
<evidence type="ECO:0000313" key="3">
    <source>
        <dbReference type="EMBL" id="MBB2996964.1"/>
    </source>
</evidence>
<gene>
    <name evidence="3" type="ORF">E9229_003211</name>
</gene>
<feature type="region of interest" description="Disordered" evidence="1">
    <location>
        <begin position="328"/>
        <end position="482"/>
    </location>
</feature>
<dbReference type="RefSeq" id="WP_183512533.1">
    <property type="nucleotide sequence ID" value="NZ_BAABGK010000109.1"/>
</dbReference>
<comment type="caution">
    <text evidence="3">The sequence shown here is derived from an EMBL/GenBank/DDBJ whole genome shotgun (WGS) entry which is preliminary data.</text>
</comment>
<feature type="compositionally biased region" description="Low complexity" evidence="1">
    <location>
        <begin position="115"/>
        <end position="127"/>
    </location>
</feature>
<feature type="compositionally biased region" description="Basic and acidic residues" evidence="1">
    <location>
        <begin position="168"/>
        <end position="190"/>
    </location>
</feature>
<feature type="compositionally biased region" description="Basic and acidic residues" evidence="1">
    <location>
        <begin position="328"/>
        <end position="347"/>
    </location>
</feature>
<keyword evidence="2" id="KW-0472">Membrane</keyword>
<evidence type="ECO:0000256" key="1">
    <source>
        <dbReference type="SAM" id="MobiDB-lite"/>
    </source>
</evidence>
<reference evidence="3 4" key="1">
    <citation type="submission" date="2020-08" db="EMBL/GenBank/DDBJ databases">
        <title>Sequencing the genomes of 1000 actinobacteria strains.</title>
        <authorList>
            <person name="Klenk H.-P."/>
        </authorList>
    </citation>
    <scope>NUCLEOTIDE SEQUENCE [LARGE SCALE GENOMIC DNA]</scope>
    <source>
        <strain evidence="3 4">DSM 22826</strain>
    </source>
</reference>
<accession>A0A839QQC3</accession>
<feature type="compositionally biased region" description="Low complexity" evidence="1">
    <location>
        <begin position="23"/>
        <end position="40"/>
    </location>
</feature>
<keyword evidence="2" id="KW-0812">Transmembrane</keyword>
<feature type="compositionally biased region" description="Basic and acidic residues" evidence="1">
    <location>
        <begin position="13"/>
        <end position="22"/>
    </location>
</feature>
<protein>
    <submittedName>
        <fullName evidence="3">Uncharacterized protein</fullName>
    </submittedName>
</protein>
<dbReference type="Proteomes" id="UP000523000">
    <property type="component" value="Unassembled WGS sequence"/>
</dbReference>
<feature type="region of interest" description="Disordered" evidence="1">
    <location>
        <begin position="1"/>
        <end position="217"/>
    </location>
</feature>
<organism evidence="3 4">
    <name type="scientific">Paeniglutamicibacter cryotolerans</name>
    <dbReference type="NCBI Taxonomy" id="670079"/>
    <lineage>
        <taxon>Bacteria</taxon>
        <taxon>Bacillati</taxon>
        <taxon>Actinomycetota</taxon>
        <taxon>Actinomycetes</taxon>
        <taxon>Micrococcales</taxon>
        <taxon>Micrococcaceae</taxon>
        <taxon>Paeniglutamicibacter</taxon>
    </lineage>
</organism>
<proteinExistence type="predicted"/>
<keyword evidence="4" id="KW-1185">Reference proteome</keyword>
<keyword evidence="2" id="KW-1133">Transmembrane helix</keyword>
<name>A0A839QQC3_9MICC</name>
<feature type="transmembrane region" description="Helical" evidence="2">
    <location>
        <begin position="516"/>
        <end position="538"/>
    </location>
</feature>
<feature type="compositionally biased region" description="Low complexity" evidence="1">
    <location>
        <begin position="63"/>
        <end position="106"/>
    </location>
</feature>